<dbReference type="Proteomes" id="UP001221898">
    <property type="component" value="Unassembled WGS sequence"/>
</dbReference>
<comment type="caution">
    <text evidence="1">The sequence shown here is derived from an EMBL/GenBank/DDBJ whole genome shotgun (WGS) entry which is preliminary data.</text>
</comment>
<sequence length="193" mass="21172">MHVKTIPLTTFVLHFYVQGCSRGGNAAIPSKDTCTYSGHEILEDLRARGMNVTNEEWHIDGETIAFIDYDSKTSDCAAVSLAPGTITLSQPSPGLTYIVLYQDSKGHMGEQRKGFTGEECCRGDVPELLKAHWHWIIPRAFLGCRKKGVQADPEQAQTGLTAQGRTMDQGQELDHNPHQDRGPGCLLTCATSL</sequence>
<organism evidence="1 2">
    <name type="scientific">Aldrovandia affinis</name>
    <dbReference type="NCBI Taxonomy" id="143900"/>
    <lineage>
        <taxon>Eukaryota</taxon>
        <taxon>Metazoa</taxon>
        <taxon>Chordata</taxon>
        <taxon>Craniata</taxon>
        <taxon>Vertebrata</taxon>
        <taxon>Euteleostomi</taxon>
        <taxon>Actinopterygii</taxon>
        <taxon>Neopterygii</taxon>
        <taxon>Teleostei</taxon>
        <taxon>Notacanthiformes</taxon>
        <taxon>Halosauridae</taxon>
        <taxon>Aldrovandia</taxon>
    </lineage>
</organism>
<accession>A0AAD7W5P0</accession>
<proteinExistence type="predicted"/>
<reference evidence="1" key="1">
    <citation type="journal article" date="2023" name="Science">
        <title>Genome structures resolve the early diversification of teleost fishes.</title>
        <authorList>
            <person name="Parey E."/>
            <person name="Louis A."/>
            <person name="Montfort J."/>
            <person name="Bouchez O."/>
            <person name="Roques C."/>
            <person name="Iampietro C."/>
            <person name="Lluch J."/>
            <person name="Castinel A."/>
            <person name="Donnadieu C."/>
            <person name="Desvignes T."/>
            <person name="Floi Bucao C."/>
            <person name="Jouanno E."/>
            <person name="Wen M."/>
            <person name="Mejri S."/>
            <person name="Dirks R."/>
            <person name="Jansen H."/>
            <person name="Henkel C."/>
            <person name="Chen W.J."/>
            <person name="Zahm M."/>
            <person name="Cabau C."/>
            <person name="Klopp C."/>
            <person name="Thompson A.W."/>
            <person name="Robinson-Rechavi M."/>
            <person name="Braasch I."/>
            <person name="Lecointre G."/>
            <person name="Bobe J."/>
            <person name="Postlethwait J.H."/>
            <person name="Berthelot C."/>
            <person name="Roest Crollius H."/>
            <person name="Guiguen Y."/>
        </authorList>
    </citation>
    <scope>NUCLEOTIDE SEQUENCE</scope>
    <source>
        <strain evidence="1">NC1722</strain>
    </source>
</reference>
<keyword evidence="2" id="KW-1185">Reference proteome</keyword>
<name>A0AAD7W5P0_9TELE</name>
<gene>
    <name evidence="1" type="ORF">AAFF_G00198930</name>
</gene>
<protein>
    <submittedName>
        <fullName evidence="1">Uncharacterized protein</fullName>
    </submittedName>
</protein>
<evidence type="ECO:0000313" key="2">
    <source>
        <dbReference type="Proteomes" id="UP001221898"/>
    </source>
</evidence>
<dbReference type="EMBL" id="JAINUG010000266">
    <property type="protein sequence ID" value="KAJ8384687.1"/>
    <property type="molecule type" value="Genomic_DNA"/>
</dbReference>
<evidence type="ECO:0000313" key="1">
    <source>
        <dbReference type="EMBL" id="KAJ8384687.1"/>
    </source>
</evidence>
<dbReference type="AlphaFoldDB" id="A0AAD7W5P0"/>